<comment type="caution">
    <text evidence="1">The sequence shown here is derived from an EMBL/GenBank/DDBJ whole genome shotgun (WGS) entry which is preliminary data.</text>
</comment>
<gene>
    <name evidence="1" type="ORF">CEXT_345751</name>
</gene>
<evidence type="ECO:0000313" key="2">
    <source>
        <dbReference type="Proteomes" id="UP001054945"/>
    </source>
</evidence>
<proteinExistence type="predicted"/>
<name>A0AAV4QCV4_CAEEX</name>
<evidence type="ECO:0000313" key="1">
    <source>
        <dbReference type="EMBL" id="GIY06129.1"/>
    </source>
</evidence>
<dbReference type="AlphaFoldDB" id="A0AAV4QCV4"/>
<keyword evidence="2" id="KW-1185">Reference proteome</keyword>
<accession>A0AAV4QCV4</accession>
<protein>
    <submittedName>
        <fullName evidence="1">Uncharacterized protein</fullName>
    </submittedName>
</protein>
<dbReference type="EMBL" id="BPLR01005928">
    <property type="protein sequence ID" value="GIY06129.1"/>
    <property type="molecule type" value="Genomic_DNA"/>
</dbReference>
<organism evidence="1 2">
    <name type="scientific">Caerostris extrusa</name>
    <name type="common">Bark spider</name>
    <name type="synonym">Caerostris bankana</name>
    <dbReference type="NCBI Taxonomy" id="172846"/>
    <lineage>
        <taxon>Eukaryota</taxon>
        <taxon>Metazoa</taxon>
        <taxon>Ecdysozoa</taxon>
        <taxon>Arthropoda</taxon>
        <taxon>Chelicerata</taxon>
        <taxon>Arachnida</taxon>
        <taxon>Araneae</taxon>
        <taxon>Araneomorphae</taxon>
        <taxon>Entelegynae</taxon>
        <taxon>Araneoidea</taxon>
        <taxon>Araneidae</taxon>
        <taxon>Caerostris</taxon>
    </lineage>
</organism>
<dbReference type="Proteomes" id="UP001054945">
    <property type="component" value="Unassembled WGS sequence"/>
</dbReference>
<sequence length="163" mass="18919">MLLALKKKSKDSYCSSNYAKCWNIERNKVGKKNPNAVGNIDVYFYEQYLDSLYCDALPYLGPSKLLSRDSLKNLQGNKKHANDYHFPERGKECLDIFSVFECYKRVNFAVNDLVSLSHFLLMSRRKTYSSTNEVFYFVSRSNIMLWGKSKISLKDFGFVLVIS</sequence>
<reference evidence="1 2" key="1">
    <citation type="submission" date="2021-06" db="EMBL/GenBank/DDBJ databases">
        <title>Caerostris extrusa draft genome.</title>
        <authorList>
            <person name="Kono N."/>
            <person name="Arakawa K."/>
        </authorList>
    </citation>
    <scope>NUCLEOTIDE SEQUENCE [LARGE SCALE GENOMIC DNA]</scope>
</reference>